<dbReference type="Pfam" id="PF00248">
    <property type="entry name" value="Aldo_ket_red"/>
    <property type="match status" value="1"/>
</dbReference>
<evidence type="ECO:0000256" key="5">
    <source>
        <dbReference type="PIRSR" id="PIRSR000097-2"/>
    </source>
</evidence>
<feature type="binding site" evidence="5">
    <location>
        <position position="120"/>
    </location>
    <ligand>
        <name>substrate</name>
    </ligand>
</feature>
<evidence type="ECO:0000256" key="7">
    <source>
        <dbReference type="SAM" id="MobiDB-lite"/>
    </source>
</evidence>
<name>A0A930VRR8_9ACTN</name>
<evidence type="ECO:0000259" key="8">
    <source>
        <dbReference type="Pfam" id="PF00248"/>
    </source>
</evidence>
<dbReference type="GO" id="GO:0016616">
    <property type="term" value="F:oxidoreductase activity, acting on the CH-OH group of donors, NAD or NADP as acceptor"/>
    <property type="evidence" value="ECO:0007669"/>
    <property type="project" value="UniProtKB-ARBA"/>
</dbReference>
<keyword evidence="10" id="KW-1185">Reference proteome</keyword>
<proteinExistence type="inferred from homology"/>
<dbReference type="PRINTS" id="PR00069">
    <property type="entry name" value="ALDKETRDTASE"/>
</dbReference>
<feature type="active site" description="Proton donor" evidence="4">
    <location>
        <position position="62"/>
    </location>
</feature>
<keyword evidence="3" id="KW-0560">Oxidoreductase</keyword>
<evidence type="ECO:0000256" key="3">
    <source>
        <dbReference type="ARBA" id="ARBA00023002"/>
    </source>
</evidence>
<feature type="site" description="Lowers pKa of active site Tyr" evidence="6">
    <location>
        <position position="87"/>
    </location>
</feature>
<dbReference type="Gene3D" id="3.20.20.100">
    <property type="entry name" value="NADP-dependent oxidoreductase domain"/>
    <property type="match status" value="1"/>
</dbReference>
<dbReference type="InterPro" id="IPR036812">
    <property type="entry name" value="NAD(P)_OxRdtase_dom_sf"/>
</dbReference>
<dbReference type="RefSeq" id="WP_194696871.1">
    <property type="nucleotide sequence ID" value="NZ_JADKPO010000016.1"/>
</dbReference>
<evidence type="ECO:0000313" key="10">
    <source>
        <dbReference type="Proteomes" id="UP000660668"/>
    </source>
</evidence>
<organism evidence="9 10">
    <name type="scientific">Nocardioides agariphilus</name>
    <dbReference type="NCBI Taxonomy" id="433664"/>
    <lineage>
        <taxon>Bacteria</taxon>
        <taxon>Bacillati</taxon>
        <taxon>Actinomycetota</taxon>
        <taxon>Actinomycetes</taxon>
        <taxon>Propionibacteriales</taxon>
        <taxon>Nocardioidaceae</taxon>
        <taxon>Nocardioides</taxon>
    </lineage>
</organism>
<feature type="domain" description="NADP-dependent oxidoreductase" evidence="8">
    <location>
        <begin position="35"/>
        <end position="277"/>
    </location>
</feature>
<dbReference type="InterPro" id="IPR023210">
    <property type="entry name" value="NADP_OxRdtase_dom"/>
</dbReference>
<protein>
    <submittedName>
        <fullName evidence="9">Aldo/keto reductase</fullName>
    </submittedName>
</protein>
<reference evidence="9" key="1">
    <citation type="submission" date="2020-11" db="EMBL/GenBank/DDBJ databases">
        <title>Nocardioides cynanchi sp. nov., isolated from soil of rhizosphere of Cynanchum wilfordii.</title>
        <authorList>
            <person name="Lee J.-S."/>
            <person name="Suh M.K."/>
            <person name="Kim J.-S."/>
        </authorList>
    </citation>
    <scope>NUCLEOTIDE SEQUENCE</scope>
    <source>
        <strain evidence="9">KCTC 19276</strain>
    </source>
</reference>
<evidence type="ECO:0000256" key="4">
    <source>
        <dbReference type="PIRSR" id="PIRSR000097-1"/>
    </source>
</evidence>
<dbReference type="InterPro" id="IPR020471">
    <property type="entry name" value="AKR"/>
</dbReference>
<dbReference type="Proteomes" id="UP000660668">
    <property type="component" value="Unassembled WGS sequence"/>
</dbReference>
<dbReference type="InterPro" id="IPR018170">
    <property type="entry name" value="Aldo/ket_reductase_CS"/>
</dbReference>
<feature type="region of interest" description="Disordered" evidence="7">
    <location>
        <begin position="278"/>
        <end position="297"/>
    </location>
</feature>
<dbReference type="AlphaFoldDB" id="A0A930VRR8"/>
<dbReference type="PANTHER" id="PTHR43827:SF3">
    <property type="entry name" value="NADP-DEPENDENT OXIDOREDUCTASE DOMAIN-CONTAINING PROTEIN"/>
    <property type="match status" value="1"/>
</dbReference>
<dbReference type="SUPFAM" id="SSF51430">
    <property type="entry name" value="NAD(P)-linked oxidoreductase"/>
    <property type="match status" value="1"/>
</dbReference>
<comment type="caution">
    <text evidence="9">The sequence shown here is derived from an EMBL/GenBank/DDBJ whole genome shotgun (WGS) entry which is preliminary data.</text>
</comment>
<accession>A0A930VRR8</accession>
<gene>
    <name evidence="9" type="ORF">ISU10_13240</name>
</gene>
<dbReference type="PIRSF" id="PIRSF000097">
    <property type="entry name" value="AKR"/>
    <property type="match status" value="1"/>
</dbReference>
<evidence type="ECO:0000256" key="2">
    <source>
        <dbReference type="ARBA" id="ARBA00022857"/>
    </source>
</evidence>
<dbReference type="FunFam" id="3.20.20.100:FF:000015">
    <property type="entry name" value="Oxidoreductase, aldo/keto reductase family"/>
    <property type="match status" value="1"/>
</dbReference>
<evidence type="ECO:0000256" key="6">
    <source>
        <dbReference type="PIRSR" id="PIRSR000097-3"/>
    </source>
</evidence>
<sequence>MTVRDTVPTSAPTSVPTITLNDGTSIPQLGFGVFQVDPDETQRVVEQALEIGYRHLDTAQMYRNEEGVGRAIAASGLARDDLYVTTKLNNGFHEPDRARRAFDDSLARLGLDHVDLFLIHWPLPTLYGGDFETTWRTLAEFSAQWGDGRATSIGVSNFEPAHLQRIVEDSGHVPAVNQVEVHPYFGNEAVRAANASHGVATEAWSPIAQGAVLDDPTIGAIAQRLGRTPAQITLRWHVQRGDIVFPKSVNPERMRENFALFDFELTADDMSAITGLDRGAEGRQGADPTTMAWVPKD</sequence>
<dbReference type="EMBL" id="JADKPO010000016">
    <property type="protein sequence ID" value="MBF4768730.1"/>
    <property type="molecule type" value="Genomic_DNA"/>
</dbReference>
<keyword evidence="2" id="KW-0521">NADP</keyword>
<dbReference type="PANTHER" id="PTHR43827">
    <property type="entry name" value="2,5-DIKETO-D-GLUCONIC ACID REDUCTASE"/>
    <property type="match status" value="1"/>
</dbReference>
<dbReference type="PROSITE" id="PS00798">
    <property type="entry name" value="ALDOKETO_REDUCTASE_1"/>
    <property type="match status" value="1"/>
</dbReference>
<comment type="similarity">
    <text evidence="1">Belongs to the aldo/keto reductase family.</text>
</comment>
<evidence type="ECO:0000256" key="1">
    <source>
        <dbReference type="ARBA" id="ARBA00007905"/>
    </source>
</evidence>
<evidence type="ECO:0000313" key="9">
    <source>
        <dbReference type="EMBL" id="MBF4768730.1"/>
    </source>
</evidence>